<dbReference type="GO" id="GO:0046983">
    <property type="term" value="F:protein dimerization activity"/>
    <property type="evidence" value="ECO:0007669"/>
    <property type="project" value="InterPro"/>
</dbReference>
<dbReference type="InterPro" id="IPR008906">
    <property type="entry name" value="HATC_C_dom"/>
</dbReference>
<dbReference type="Proteomes" id="UP000037035">
    <property type="component" value="Unassembled WGS sequence"/>
</dbReference>
<dbReference type="SUPFAM" id="SSF53098">
    <property type="entry name" value="Ribonuclease H-like"/>
    <property type="match status" value="1"/>
</dbReference>
<evidence type="ECO:0000313" key="2">
    <source>
        <dbReference type="EMBL" id="KNZ49385.1"/>
    </source>
</evidence>
<dbReference type="OrthoDB" id="1607513at2759"/>
<comment type="caution">
    <text evidence="2">The sequence shown here is derived from an EMBL/GenBank/DDBJ whole genome shotgun (WGS) entry which is preliminary data.</text>
</comment>
<evidence type="ECO:0000259" key="1">
    <source>
        <dbReference type="Pfam" id="PF05699"/>
    </source>
</evidence>
<proteinExistence type="predicted"/>
<keyword evidence="3" id="KW-1185">Reference proteome</keyword>
<feature type="domain" description="HAT C-terminal dimerisation" evidence="1">
    <location>
        <begin position="46"/>
        <end position="95"/>
    </location>
</feature>
<sequence length="108" mass="12128">MCLLEPLSEATELLCGLKQLSKFFLQWYEPAPVNFNGIQAKIKCYLSEDVKLEGAKMLPYLSSCQTTFPKLALMACHYLSIPATSASSERVFSKGCPIFFSEVWFCKA</sequence>
<protein>
    <recommendedName>
        <fullName evidence="1">HAT C-terminal dimerisation domain-containing protein</fullName>
    </recommendedName>
</protein>
<accession>A0A0L6UNK0</accession>
<dbReference type="VEuPathDB" id="FungiDB:VP01_504g3"/>
<dbReference type="AlphaFoldDB" id="A0A0L6UNK0"/>
<dbReference type="Pfam" id="PF05699">
    <property type="entry name" value="Dimer_Tnp_hAT"/>
    <property type="match status" value="1"/>
</dbReference>
<dbReference type="InterPro" id="IPR012337">
    <property type="entry name" value="RNaseH-like_sf"/>
</dbReference>
<dbReference type="EMBL" id="LAVV01010220">
    <property type="protein sequence ID" value="KNZ49385.1"/>
    <property type="molecule type" value="Genomic_DNA"/>
</dbReference>
<reference evidence="2 3" key="1">
    <citation type="submission" date="2015-08" db="EMBL/GenBank/DDBJ databases">
        <title>Next Generation Sequencing and Analysis of the Genome of Puccinia sorghi L Schw, the Causal Agent of Maize Common Rust.</title>
        <authorList>
            <person name="Rochi L."/>
            <person name="Burguener G."/>
            <person name="Darino M."/>
            <person name="Turjanski A."/>
            <person name="Kreff E."/>
            <person name="Dieguez M.J."/>
            <person name="Sacco F."/>
        </authorList>
    </citation>
    <scope>NUCLEOTIDE SEQUENCE [LARGE SCALE GENOMIC DNA]</scope>
    <source>
        <strain evidence="2 3">RO10H11247</strain>
    </source>
</reference>
<gene>
    <name evidence="2" type="ORF">VP01_504g3</name>
</gene>
<evidence type="ECO:0000313" key="3">
    <source>
        <dbReference type="Proteomes" id="UP000037035"/>
    </source>
</evidence>
<organism evidence="2 3">
    <name type="scientific">Puccinia sorghi</name>
    <dbReference type="NCBI Taxonomy" id="27349"/>
    <lineage>
        <taxon>Eukaryota</taxon>
        <taxon>Fungi</taxon>
        <taxon>Dikarya</taxon>
        <taxon>Basidiomycota</taxon>
        <taxon>Pucciniomycotina</taxon>
        <taxon>Pucciniomycetes</taxon>
        <taxon>Pucciniales</taxon>
        <taxon>Pucciniaceae</taxon>
        <taxon>Puccinia</taxon>
    </lineage>
</organism>
<name>A0A0L6UNK0_9BASI</name>